<name>A0AAE0IDC1_9PEZI</name>
<dbReference type="InterPro" id="IPR000639">
    <property type="entry name" value="Epox_hydrolase-like"/>
</dbReference>
<dbReference type="AlphaFoldDB" id="A0AAE0IDC1"/>
<keyword evidence="2 5" id="KW-0378">Hydrolase</keyword>
<keyword evidence="6" id="KW-1185">Reference proteome</keyword>
<dbReference type="Gene3D" id="3.40.50.1820">
    <property type="entry name" value="alpha/beta hydrolase"/>
    <property type="match status" value="1"/>
</dbReference>
<feature type="active site" description="Proton acceptor" evidence="3">
    <location>
        <position position="378"/>
    </location>
</feature>
<evidence type="ECO:0000256" key="1">
    <source>
        <dbReference type="ARBA" id="ARBA00010088"/>
    </source>
</evidence>
<reference evidence="5" key="2">
    <citation type="submission" date="2023-06" db="EMBL/GenBank/DDBJ databases">
        <authorList>
            <consortium name="Lawrence Berkeley National Laboratory"/>
            <person name="Haridas S."/>
            <person name="Hensen N."/>
            <person name="Bonometti L."/>
            <person name="Westerberg I."/>
            <person name="Brannstrom I.O."/>
            <person name="Guillou S."/>
            <person name="Cros-Aarteil S."/>
            <person name="Calhoun S."/>
            <person name="Kuo A."/>
            <person name="Mondo S."/>
            <person name="Pangilinan J."/>
            <person name="Riley R."/>
            <person name="Labutti K."/>
            <person name="Andreopoulos B."/>
            <person name="Lipzen A."/>
            <person name="Chen C."/>
            <person name="Yanf M."/>
            <person name="Daum C."/>
            <person name="Ng V."/>
            <person name="Clum A."/>
            <person name="Steindorff A."/>
            <person name="Ohm R."/>
            <person name="Martin F."/>
            <person name="Silar P."/>
            <person name="Natvig D."/>
            <person name="Lalanne C."/>
            <person name="Gautier V."/>
            <person name="Ament-Velasquez S.L."/>
            <person name="Kruys A."/>
            <person name="Hutchinson M.I."/>
            <person name="Powell A.J."/>
            <person name="Barry K."/>
            <person name="Miller A.N."/>
            <person name="Grigoriev I.V."/>
            <person name="Debuchy R."/>
            <person name="Gladieux P."/>
            <person name="Thoren M.H."/>
            <person name="Johannesson H."/>
        </authorList>
    </citation>
    <scope>NUCLEOTIDE SEQUENCE</scope>
    <source>
        <strain evidence="5">CBS 118394</strain>
    </source>
</reference>
<comment type="similarity">
    <text evidence="1">Belongs to the peptidase S33 family.</text>
</comment>
<dbReference type="PRINTS" id="PR00412">
    <property type="entry name" value="EPOXHYDRLASE"/>
</dbReference>
<dbReference type="Pfam" id="PF06441">
    <property type="entry name" value="EHN"/>
    <property type="match status" value="1"/>
</dbReference>
<feature type="active site" description="Proton donor" evidence="3">
    <location>
        <position position="321"/>
    </location>
</feature>
<comment type="caution">
    <text evidence="5">The sequence shown here is derived from an EMBL/GenBank/DDBJ whole genome shotgun (WGS) entry which is preliminary data.</text>
</comment>
<feature type="domain" description="Epoxide hydrolase N-terminal" evidence="4">
    <location>
        <begin position="19"/>
        <end position="131"/>
    </location>
</feature>
<dbReference type="GO" id="GO:0004301">
    <property type="term" value="F:epoxide hydrolase activity"/>
    <property type="evidence" value="ECO:0007669"/>
    <property type="project" value="TreeGrafter"/>
</dbReference>
<dbReference type="PANTHER" id="PTHR21661">
    <property type="entry name" value="EPOXIDE HYDROLASE 1-RELATED"/>
    <property type="match status" value="1"/>
</dbReference>
<accession>A0AAE0IDC1</accession>
<evidence type="ECO:0000256" key="3">
    <source>
        <dbReference type="PIRSR" id="PIRSR001112-1"/>
    </source>
</evidence>
<proteinExistence type="inferred from homology"/>
<organism evidence="5 6">
    <name type="scientific">Apodospora peruviana</name>
    <dbReference type="NCBI Taxonomy" id="516989"/>
    <lineage>
        <taxon>Eukaryota</taxon>
        <taxon>Fungi</taxon>
        <taxon>Dikarya</taxon>
        <taxon>Ascomycota</taxon>
        <taxon>Pezizomycotina</taxon>
        <taxon>Sordariomycetes</taxon>
        <taxon>Sordariomycetidae</taxon>
        <taxon>Sordariales</taxon>
        <taxon>Lasiosphaeriaceae</taxon>
        <taxon>Apodospora</taxon>
    </lineage>
</organism>
<dbReference type="InterPro" id="IPR016292">
    <property type="entry name" value="Epoxide_hydrolase"/>
</dbReference>
<dbReference type="PANTHER" id="PTHR21661:SF39">
    <property type="entry name" value="HYDROLASE, PUTATIVE (AFU_ORTHOLOGUE AFUA_3G08960)-RELATED"/>
    <property type="match status" value="1"/>
</dbReference>
<gene>
    <name evidence="5" type="ORF">B0H66DRAFT_555788</name>
</gene>
<dbReference type="EMBL" id="JAUEDM010000003">
    <property type="protein sequence ID" value="KAK3323083.1"/>
    <property type="molecule type" value="Genomic_DNA"/>
</dbReference>
<dbReference type="InterPro" id="IPR010497">
    <property type="entry name" value="Epoxide_hydro_N"/>
</dbReference>
<evidence type="ECO:0000256" key="2">
    <source>
        <dbReference type="ARBA" id="ARBA00022801"/>
    </source>
</evidence>
<dbReference type="InterPro" id="IPR029058">
    <property type="entry name" value="AB_hydrolase_fold"/>
</dbReference>
<reference evidence="5" key="1">
    <citation type="journal article" date="2023" name="Mol. Phylogenet. Evol.">
        <title>Genome-scale phylogeny and comparative genomics of the fungal order Sordariales.</title>
        <authorList>
            <person name="Hensen N."/>
            <person name="Bonometti L."/>
            <person name="Westerberg I."/>
            <person name="Brannstrom I.O."/>
            <person name="Guillou S."/>
            <person name="Cros-Aarteil S."/>
            <person name="Calhoun S."/>
            <person name="Haridas S."/>
            <person name="Kuo A."/>
            <person name="Mondo S."/>
            <person name="Pangilinan J."/>
            <person name="Riley R."/>
            <person name="LaButti K."/>
            <person name="Andreopoulos B."/>
            <person name="Lipzen A."/>
            <person name="Chen C."/>
            <person name="Yan M."/>
            <person name="Daum C."/>
            <person name="Ng V."/>
            <person name="Clum A."/>
            <person name="Steindorff A."/>
            <person name="Ohm R.A."/>
            <person name="Martin F."/>
            <person name="Silar P."/>
            <person name="Natvig D.O."/>
            <person name="Lalanne C."/>
            <person name="Gautier V."/>
            <person name="Ament-Velasquez S.L."/>
            <person name="Kruys A."/>
            <person name="Hutchinson M.I."/>
            <person name="Powell A.J."/>
            <person name="Barry K."/>
            <person name="Miller A.N."/>
            <person name="Grigoriev I.V."/>
            <person name="Debuchy R."/>
            <person name="Gladieux P."/>
            <person name="Hiltunen Thoren M."/>
            <person name="Johannesson H."/>
        </authorList>
    </citation>
    <scope>NUCLEOTIDE SEQUENCE</scope>
    <source>
        <strain evidence="5">CBS 118394</strain>
    </source>
</reference>
<dbReference type="GO" id="GO:0097176">
    <property type="term" value="P:epoxide metabolic process"/>
    <property type="evidence" value="ECO:0007669"/>
    <property type="project" value="TreeGrafter"/>
</dbReference>
<evidence type="ECO:0000259" key="4">
    <source>
        <dbReference type="Pfam" id="PF06441"/>
    </source>
</evidence>
<dbReference type="Proteomes" id="UP001283341">
    <property type="component" value="Unassembled WGS sequence"/>
</dbReference>
<protein>
    <submittedName>
        <fullName evidence="5">Alpha/Beta hydrolase protein</fullName>
    </submittedName>
</protein>
<sequence>MALAYSYCTLPANITVQPVPFTFHVPRRDLLELGGLVSVAKIPPSSWYIKHDDGEFGISRDWLAAAKNAWIDDFSWSTHEEKLNSYPNFKVNITTDEAGVFSTHFAALFSKKADATPVIFLHGWPGSYMEFFPMMDLLVQKYTPETLPYHVIVPSIPDYGFSSGPSADVELTFPLAGEVMNKLMISLGFNAYIAQGGDVGSFMATQMCGTYDECKAWHINMLFLQADQMLSLNDTTPDEREHIAFAKTWSESGSAYAYEHGTRPATISLVLSTSPLAMLTWIGEKFIQWVDQRAPLPLDTILAMVTFYWVTDTFPRSMWPYRFLTGIVGAPIPAMPFSLTKPFGFSSFPIEQSVLPQKWAEQLFPNLIFFGKHLIGGHFAALEQPVAFLEDVEEFIARAKQVVKI</sequence>
<evidence type="ECO:0000313" key="5">
    <source>
        <dbReference type="EMBL" id="KAK3323083.1"/>
    </source>
</evidence>
<evidence type="ECO:0000313" key="6">
    <source>
        <dbReference type="Proteomes" id="UP001283341"/>
    </source>
</evidence>
<feature type="active site" description="Nucleophile" evidence="3">
    <location>
        <position position="198"/>
    </location>
</feature>
<dbReference type="PIRSF" id="PIRSF001112">
    <property type="entry name" value="Epoxide_hydrolase"/>
    <property type="match status" value="1"/>
</dbReference>
<dbReference type="SUPFAM" id="SSF53474">
    <property type="entry name" value="alpha/beta-Hydrolases"/>
    <property type="match status" value="1"/>
</dbReference>